<dbReference type="SUPFAM" id="SSF56672">
    <property type="entry name" value="DNA/RNA polymerases"/>
    <property type="match status" value="1"/>
</dbReference>
<dbReference type="InterPro" id="IPR050951">
    <property type="entry name" value="Retrovirus_Pol_polyprotein"/>
</dbReference>
<accession>A0AAW1IEQ8</accession>
<dbReference type="EMBL" id="JASPKY010000612">
    <property type="protein sequence ID" value="KAK9687974.1"/>
    <property type="molecule type" value="Genomic_DNA"/>
</dbReference>
<proteinExistence type="predicted"/>
<evidence type="ECO:0000313" key="2">
    <source>
        <dbReference type="Proteomes" id="UP001458880"/>
    </source>
</evidence>
<dbReference type="PANTHER" id="PTHR37984">
    <property type="entry name" value="PROTEIN CBG26694"/>
    <property type="match status" value="1"/>
</dbReference>
<comment type="caution">
    <text evidence="1">The sequence shown here is derived from an EMBL/GenBank/DDBJ whole genome shotgun (WGS) entry which is preliminary data.</text>
</comment>
<dbReference type="AlphaFoldDB" id="A0AAW1IEQ8"/>
<keyword evidence="1" id="KW-0695">RNA-directed DNA polymerase</keyword>
<name>A0AAW1IEQ8_POPJA</name>
<protein>
    <submittedName>
        <fullName evidence="1">RNase H-like domain found in reverse transcriptase</fullName>
    </submittedName>
</protein>
<dbReference type="GO" id="GO:0003964">
    <property type="term" value="F:RNA-directed DNA polymerase activity"/>
    <property type="evidence" value="ECO:0007669"/>
    <property type="project" value="UniProtKB-KW"/>
</dbReference>
<gene>
    <name evidence="1" type="ORF">QE152_g35876</name>
</gene>
<keyword evidence="1" id="KW-0548">Nucleotidyltransferase</keyword>
<dbReference type="InterPro" id="IPR043502">
    <property type="entry name" value="DNA/RNA_pol_sf"/>
</dbReference>
<dbReference type="Proteomes" id="UP001458880">
    <property type="component" value="Unassembled WGS sequence"/>
</dbReference>
<evidence type="ECO:0000313" key="1">
    <source>
        <dbReference type="EMBL" id="KAK9687974.1"/>
    </source>
</evidence>
<keyword evidence="2" id="KW-1185">Reference proteome</keyword>
<organism evidence="1 2">
    <name type="scientific">Popillia japonica</name>
    <name type="common">Japanese beetle</name>
    <dbReference type="NCBI Taxonomy" id="7064"/>
    <lineage>
        <taxon>Eukaryota</taxon>
        <taxon>Metazoa</taxon>
        <taxon>Ecdysozoa</taxon>
        <taxon>Arthropoda</taxon>
        <taxon>Hexapoda</taxon>
        <taxon>Insecta</taxon>
        <taxon>Pterygota</taxon>
        <taxon>Neoptera</taxon>
        <taxon>Endopterygota</taxon>
        <taxon>Coleoptera</taxon>
        <taxon>Polyphaga</taxon>
        <taxon>Scarabaeiformia</taxon>
        <taxon>Scarabaeidae</taxon>
        <taxon>Rutelinae</taxon>
        <taxon>Popillia</taxon>
    </lineage>
</organism>
<sequence length="312" mass="35157">MKLLAIRKENVEPLKLLLKKETAWIGTIDQQEAFSNIKELLITPPVVKYYKVNEDITISVDASSTAEGKRLVIETDHKLLESIFKKPGATTTKKNYVGCPTIRLQCYLQKGCDIPISDILSRDCDHRDEEIEMEEELEVPLVLSMSARAKERYRETTGRNIELQKLISIIDVGWPENVSDVDHEVSFCKLNNSCASGPSSTTEILDVNTDKPRSYIVKTDIGTYRRNTAHLKRLKAEIHPRCIVIPTANKDDLTTVLAPAVQEVPAANLPIVTGLRRIVKPVVKLNLYIKKGAPESSNQCKTSNRRQCFMLQ</sequence>
<reference evidence="1 2" key="1">
    <citation type="journal article" date="2024" name="BMC Genomics">
        <title>De novo assembly and annotation of Popillia japonica's genome with initial clues to its potential as an invasive pest.</title>
        <authorList>
            <person name="Cucini C."/>
            <person name="Boschi S."/>
            <person name="Funari R."/>
            <person name="Cardaioli E."/>
            <person name="Iannotti N."/>
            <person name="Marturano G."/>
            <person name="Paoli F."/>
            <person name="Bruttini M."/>
            <person name="Carapelli A."/>
            <person name="Frati F."/>
            <person name="Nardi F."/>
        </authorList>
    </citation>
    <scope>NUCLEOTIDE SEQUENCE [LARGE SCALE GENOMIC DNA]</scope>
    <source>
        <strain evidence="1">DMR45628</strain>
    </source>
</reference>
<dbReference type="PANTHER" id="PTHR37984:SF5">
    <property type="entry name" value="PROTEIN NYNRIN-LIKE"/>
    <property type="match status" value="1"/>
</dbReference>
<keyword evidence="1" id="KW-0808">Transferase</keyword>